<dbReference type="Gene3D" id="3.40.190.10">
    <property type="entry name" value="Periplasmic binding protein-like II"/>
    <property type="match status" value="1"/>
</dbReference>
<dbReference type="SUPFAM" id="SSF53850">
    <property type="entry name" value="Periplasmic binding protein-like II"/>
    <property type="match status" value="1"/>
</dbReference>
<dbReference type="PANTHER" id="PTHR42928:SF5">
    <property type="entry name" value="BLR1237 PROTEIN"/>
    <property type="match status" value="1"/>
</dbReference>
<dbReference type="PANTHER" id="PTHR42928">
    <property type="entry name" value="TRICARBOXYLATE-BINDING PROTEIN"/>
    <property type="match status" value="1"/>
</dbReference>
<accession>A0A2M9H466</accession>
<dbReference type="RefSeq" id="WP_100507130.1">
    <property type="nucleotide sequence ID" value="NZ_CADILE010000001.1"/>
</dbReference>
<dbReference type="EMBL" id="CADILE010000001">
    <property type="protein sequence ID" value="CAB3819783.1"/>
    <property type="molecule type" value="Genomic_DNA"/>
</dbReference>
<proteinExistence type="inferred from homology"/>
<dbReference type="CDD" id="cd13578">
    <property type="entry name" value="PBP2_Bug27"/>
    <property type="match status" value="1"/>
</dbReference>
<gene>
    <name evidence="2" type="ORF">LMG3328_00197</name>
</gene>
<evidence type="ECO:0000313" key="2">
    <source>
        <dbReference type="EMBL" id="CAB3819783.1"/>
    </source>
</evidence>
<reference evidence="2 3" key="1">
    <citation type="submission" date="2020-04" db="EMBL/GenBank/DDBJ databases">
        <authorList>
            <person name="De Canck E."/>
        </authorList>
    </citation>
    <scope>NUCLEOTIDE SEQUENCE [LARGE SCALE GENOMIC DNA]</scope>
    <source>
        <strain evidence="2 3">LMG 3328</strain>
    </source>
</reference>
<protein>
    <submittedName>
        <fullName evidence="2">Uncharacterized protein</fullName>
    </submittedName>
</protein>
<dbReference type="Proteomes" id="UP000494122">
    <property type="component" value="Unassembled WGS sequence"/>
</dbReference>
<dbReference type="InterPro" id="IPR042100">
    <property type="entry name" value="Bug_dom1"/>
</dbReference>
<sequence length="330" mass="34348">MQVLSRLMPRRLAAAAIAVATLAGAAPAIAAYPERPINLVVPMPPGGGTDVISRLLAERLGVATGWNLVVQNKPGATGNIGMDYVARAQPDGYTVGMGQAANLAINPALYPKMPFDPKKDFTLVGLVAAQPVVLVVRADSPYKTLADLVDDARKKPAASLRLASAGNGTIGHMSGVMLARRAGVEFLHVPYKGAGPAVTDLVGGQTDLYFITPQTAFPLIAADKLRALAVTSTARLAALPDVPTVAESGYPGFEASAWTGLVGPAGMSADMVNQLNARMQAVLKEPAVVKRLEDEGSQPLGGTPADFEAYMKSETAKWADVVKAANIKLD</sequence>
<dbReference type="PIRSF" id="PIRSF017082">
    <property type="entry name" value="YflP"/>
    <property type="match status" value="1"/>
</dbReference>
<organism evidence="2 3">
    <name type="scientific">Achromobacter ruhlandii</name>
    <dbReference type="NCBI Taxonomy" id="72557"/>
    <lineage>
        <taxon>Bacteria</taxon>
        <taxon>Pseudomonadati</taxon>
        <taxon>Pseudomonadota</taxon>
        <taxon>Betaproteobacteria</taxon>
        <taxon>Burkholderiales</taxon>
        <taxon>Alcaligenaceae</taxon>
        <taxon>Achromobacter</taxon>
    </lineage>
</organism>
<dbReference type="Gene3D" id="3.40.190.150">
    <property type="entry name" value="Bordetella uptake gene, domain 1"/>
    <property type="match status" value="1"/>
</dbReference>
<dbReference type="InterPro" id="IPR005064">
    <property type="entry name" value="BUG"/>
</dbReference>
<evidence type="ECO:0000313" key="3">
    <source>
        <dbReference type="Proteomes" id="UP000494122"/>
    </source>
</evidence>
<dbReference type="AlphaFoldDB" id="A0A2M9H466"/>
<dbReference type="Pfam" id="PF03401">
    <property type="entry name" value="TctC"/>
    <property type="match status" value="1"/>
</dbReference>
<name>A0A2M9H466_9BURK</name>
<comment type="similarity">
    <text evidence="1">Belongs to the UPF0065 (bug) family.</text>
</comment>
<evidence type="ECO:0000256" key="1">
    <source>
        <dbReference type="ARBA" id="ARBA00006987"/>
    </source>
</evidence>